<name>A0ACB6Z9C2_THEGA</name>
<dbReference type="Proteomes" id="UP000886501">
    <property type="component" value="Unassembled WGS sequence"/>
</dbReference>
<proteinExistence type="predicted"/>
<gene>
    <name evidence="1" type="ORF">BDM02DRAFT_3100920</name>
</gene>
<comment type="caution">
    <text evidence="1">The sequence shown here is derived from an EMBL/GenBank/DDBJ whole genome shotgun (WGS) entry which is preliminary data.</text>
</comment>
<reference evidence="1" key="1">
    <citation type="submission" date="2019-10" db="EMBL/GenBank/DDBJ databases">
        <authorList>
            <consortium name="DOE Joint Genome Institute"/>
            <person name="Kuo A."/>
            <person name="Miyauchi S."/>
            <person name="Kiss E."/>
            <person name="Drula E."/>
            <person name="Kohler A."/>
            <person name="Sanchez-Garcia M."/>
            <person name="Andreopoulos B."/>
            <person name="Barry K.W."/>
            <person name="Bonito G."/>
            <person name="Buee M."/>
            <person name="Carver A."/>
            <person name="Chen C."/>
            <person name="Cichocki N."/>
            <person name="Clum A."/>
            <person name="Culley D."/>
            <person name="Crous P.W."/>
            <person name="Fauchery L."/>
            <person name="Girlanda M."/>
            <person name="Hayes R."/>
            <person name="Keri Z."/>
            <person name="Labutti K."/>
            <person name="Lipzen A."/>
            <person name="Lombard V."/>
            <person name="Magnuson J."/>
            <person name="Maillard F."/>
            <person name="Morin E."/>
            <person name="Murat C."/>
            <person name="Nolan M."/>
            <person name="Ohm R."/>
            <person name="Pangilinan J."/>
            <person name="Pereira M."/>
            <person name="Perotto S."/>
            <person name="Peter M."/>
            <person name="Riley R."/>
            <person name="Sitrit Y."/>
            <person name="Stielow B."/>
            <person name="Szollosi G."/>
            <person name="Zifcakova L."/>
            <person name="Stursova M."/>
            <person name="Spatafora J.W."/>
            <person name="Tedersoo L."/>
            <person name="Vaario L.-M."/>
            <person name="Yamada A."/>
            <person name="Yan M."/>
            <person name="Wang P."/>
            <person name="Xu J."/>
            <person name="Bruns T."/>
            <person name="Baldrian P."/>
            <person name="Vilgalys R."/>
            <person name="Henrissat B."/>
            <person name="Grigoriev I.V."/>
            <person name="Hibbett D."/>
            <person name="Nagy L.G."/>
            <person name="Martin F.M."/>
        </authorList>
    </citation>
    <scope>NUCLEOTIDE SEQUENCE</scope>
    <source>
        <strain evidence="1">P2</strain>
    </source>
</reference>
<feature type="non-terminal residue" evidence="1">
    <location>
        <position position="146"/>
    </location>
</feature>
<protein>
    <submittedName>
        <fullName evidence="1">Uncharacterized protein</fullName>
    </submittedName>
</protein>
<evidence type="ECO:0000313" key="2">
    <source>
        <dbReference type="Proteomes" id="UP000886501"/>
    </source>
</evidence>
<evidence type="ECO:0000313" key="1">
    <source>
        <dbReference type="EMBL" id="KAF9645751.1"/>
    </source>
</evidence>
<keyword evidence="2" id="KW-1185">Reference proteome</keyword>
<dbReference type="EMBL" id="MU118079">
    <property type="protein sequence ID" value="KAF9645751.1"/>
    <property type="molecule type" value="Genomic_DNA"/>
</dbReference>
<organism evidence="1 2">
    <name type="scientific">Thelephora ganbajun</name>
    <name type="common">Ganba fungus</name>
    <dbReference type="NCBI Taxonomy" id="370292"/>
    <lineage>
        <taxon>Eukaryota</taxon>
        <taxon>Fungi</taxon>
        <taxon>Dikarya</taxon>
        <taxon>Basidiomycota</taxon>
        <taxon>Agaricomycotina</taxon>
        <taxon>Agaricomycetes</taxon>
        <taxon>Thelephorales</taxon>
        <taxon>Thelephoraceae</taxon>
        <taxon>Thelephora</taxon>
    </lineage>
</organism>
<accession>A0ACB6Z9C2</accession>
<reference evidence="1" key="2">
    <citation type="journal article" date="2020" name="Nat. Commun.">
        <title>Large-scale genome sequencing of mycorrhizal fungi provides insights into the early evolution of symbiotic traits.</title>
        <authorList>
            <person name="Miyauchi S."/>
            <person name="Kiss E."/>
            <person name="Kuo A."/>
            <person name="Drula E."/>
            <person name="Kohler A."/>
            <person name="Sanchez-Garcia M."/>
            <person name="Morin E."/>
            <person name="Andreopoulos B."/>
            <person name="Barry K.W."/>
            <person name="Bonito G."/>
            <person name="Buee M."/>
            <person name="Carver A."/>
            <person name="Chen C."/>
            <person name="Cichocki N."/>
            <person name="Clum A."/>
            <person name="Culley D."/>
            <person name="Crous P.W."/>
            <person name="Fauchery L."/>
            <person name="Girlanda M."/>
            <person name="Hayes R.D."/>
            <person name="Keri Z."/>
            <person name="LaButti K."/>
            <person name="Lipzen A."/>
            <person name="Lombard V."/>
            <person name="Magnuson J."/>
            <person name="Maillard F."/>
            <person name="Murat C."/>
            <person name="Nolan M."/>
            <person name="Ohm R.A."/>
            <person name="Pangilinan J."/>
            <person name="Pereira M.F."/>
            <person name="Perotto S."/>
            <person name="Peter M."/>
            <person name="Pfister S."/>
            <person name="Riley R."/>
            <person name="Sitrit Y."/>
            <person name="Stielow J.B."/>
            <person name="Szollosi G."/>
            <person name="Zifcakova L."/>
            <person name="Stursova M."/>
            <person name="Spatafora J.W."/>
            <person name="Tedersoo L."/>
            <person name="Vaario L.M."/>
            <person name="Yamada A."/>
            <person name="Yan M."/>
            <person name="Wang P."/>
            <person name="Xu J."/>
            <person name="Bruns T."/>
            <person name="Baldrian P."/>
            <person name="Vilgalys R."/>
            <person name="Dunand C."/>
            <person name="Henrissat B."/>
            <person name="Grigoriev I.V."/>
            <person name="Hibbett D."/>
            <person name="Nagy L.G."/>
            <person name="Martin F.M."/>
        </authorList>
    </citation>
    <scope>NUCLEOTIDE SEQUENCE</scope>
    <source>
        <strain evidence="1">P2</strain>
    </source>
</reference>
<sequence>MHRNISDLTYVYIDYLIRTTIETVDFALGRPTSHHFTTPSIVPRPFLQLTLDVVRRSRIDIPVILVALVYLERVRPQFKISDERWACERILIGTLVLATKYVSDYTIKNARWARWSGTFTKEDIGRMERELLDILDWNLSIAEGDI</sequence>